<reference evidence="2 3" key="1">
    <citation type="journal article" date="2019" name="PLoS Biol.">
        <title>Sex chromosomes control vertical transmission of feminizing Wolbachia symbionts in an isopod.</title>
        <authorList>
            <person name="Becking T."/>
            <person name="Chebbi M.A."/>
            <person name="Giraud I."/>
            <person name="Moumen B."/>
            <person name="Laverre T."/>
            <person name="Caubet Y."/>
            <person name="Peccoud J."/>
            <person name="Gilbert C."/>
            <person name="Cordaux R."/>
        </authorList>
    </citation>
    <scope>NUCLEOTIDE SEQUENCE [LARGE SCALE GENOMIC DNA]</scope>
    <source>
        <strain evidence="2">ANa2</strain>
        <tissue evidence="2">Whole body excluding digestive tract and cuticle</tissue>
    </source>
</reference>
<feature type="region of interest" description="Disordered" evidence="1">
    <location>
        <begin position="1"/>
        <end position="196"/>
    </location>
</feature>
<feature type="compositionally biased region" description="Basic and acidic residues" evidence="1">
    <location>
        <begin position="137"/>
        <end position="159"/>
    </location>
</feature>
<feature type="compositionally biased region" description="Polar residues" evidence="1">
    <location>
        <begin position="256"/>
        <end position="271"/>
    </location>
</feature>
<dbReference type="Proteomes" id="UP000326759">
    <property type="component" value="Unassembled WGS sequence"/>
</dbReference>
<gene>
    <name evidence="2" type="ORF">Anas_01100</name>
</gene>
<proteinExistence type="predicted"/>
<feature type="compositionally biased region" description="Low complexity" evidence="1">
    <location>
        <begin position="1225"/>
        <end position="1244"/>
    </location>
</feature>
<feature type="compositionally biased region" description="Polar residues" evidence="1">
    <location>
        <begin position="629"/>
        <end position="639"/>
    </location>
</feature>
<feature type="region of interest" description="Disordered" evidence="1">
    <location>
        <begin position="608"/>
        <end position="639"/>
    </location>
</feature>
<feature type="region of interest" description="Disordered" evidence="1">
    <location>
        <begin position="464"/>
        <end position="507"/>
    </location>
</feature>
<feature type="region of interest" description="Disordered" evidence="1">
    <location>
        <begin position="933"/>
        <end position="957"/>
    </location>
</feature>
<feature type="compositionally biased region" description="Polar residues" evidence="1">
    <location>
        <begin position="1197"/>
        <end position="1212"/>
    </location>
</feature>
<feature type="compositionally biased region" description="Polar residues" evidence="1">
    <location>
        <begin position="845"/>
        <end position="860"/>
    </location>
</feature>
<name>A0A5N5SNF6_9CRUS</name>
<evidence type="ECO:0000313" key="3">
    <source>
        <dbReference type="Proteomes" id="UP000326759"/>
    </source>
</evidence>
<feature type="compositionally biased region" description="Basic residues" evidence="1">
    <location>
        <begin position="272"/>
        <end position="283"/>
    </location>
</feature>
<keyword evidence="3" id="KW-1185">Reference proteome</keyword>
<feature type="compositionally biased region" description="Basic and acidic residues" evidence="1">
    <location>
        <begin position="489"/>
        <end position="501"/>
    </location>
</feature>
<feature type="compositionally biased region" description="Low complexity" evidence="1">
    <location>
        <begin position="47"/>
        <end position="68"/>
    </location>
</feature>
<feature type="region of interest" description="Disordered" evidence="1">
    <location>
        <begin position="224"/>
        <end position="350"/>
    </location>
</feature>
<feature type="compositionally biased region" description="Basic and acidic residues" evidence="1">
    <location>
        <begin position="1"/>
        <end position="37"/>
    </location>
</feature>
<feature type="region of interest" description="Disordered" evidence="1">
    <location>
        <begin position="845"/>
        <end position="866"/>
    </location>
</feature>
<feature type="compositionally biased region" description="Basic and acidic residues" evidence="1">
    <location>
        <begin position="92"/>
        <end position="115"/>
    </location>
</feature>
<feature type="compositionally biased region" description="Polar residues" evidence="1">
    <location>
        <begin position="1149"/>
        <end position="1159"/>
    </location>
</feature>
<feature type="compositionally biased region" description="Polar residues" evidence="1">
    <location>
        <begin position="377"/>
        <end position="418"/>
    </location>
</feature>
<feature type="compositionally biased region" description="Polar residues" evidence="1">
    <location>
        <begin position="117"/>
        <end position="136"/>
    </location>
</feature>
<accession>A0A5N5SNF6</accession>
<sequence>MDTEIRKQPNNRFERMPPRFQKKREQEQYASGKRERGTGGSSGGHHQGCPGVVKGASTISSSSSSQTTGKTKENSPEVTEDADWETASENSDPDRLKDSKDKGKDRKYVRQDKKSVGNWQNVNVSSNKNPNLSNMSHNKEKNHKQYDAKKHASKQDKLKPGSNILKTGKPNEDENEAKNSCGIPTSSMLSKMKQDKSNTLEGIDLNNFASVVIVDNQPQVSEMIDDLLDSDTGFQEVTRKKGGREKHRSIDDRANGTISPPTQDTLVGLQSHNKKHKDKKKNKNSGYEKSRQNKLPPRFAKKRENKGKGDGGDIHSGSFFKEANIAPPPPKNAWERPLTATLRTNSPQQHNVMQDVLITNIETAQENHDSGVEVSDPPNSTGSSQRSSPSDNPVFSRQDKGISNISGSSRQDKTISSPSLSYTCVDKSVLDGSSVPSQTIIFENTNFKAAGTVTVGAEYKVKFGNDLPKPQRQQNRDRKTHSPESNLGTREELEKREKPEPIELPLSFSKADENAADMKLDFTFDQELAELSAEKSGRPIVSSLPRSSLALTSPASPSTHDLNLKIQSVKKVWDTMTPLPEHQEDPVSSSSFSTSNFSGVEKVSSLDHSSGLESFTSKEPVGVEETSEVGYQTGSPMQQGSSMTAAAAVAMVYTSSAASLAKAEVSRSGNVCKVKPQQQAACSNTSISPVLSGNSISPPLPSAGHSSSSMYLGGTAAFGGIGGAIPSPPTVMFNSSQQLPHQTGLFQPLFDGATVLGQRGTSQFSQYPYGIGQGLGSSAFGQQSMFLQTPPPLSAPADPYSNSLSQYRLQPNAVTGFGQNQPQPQSQNTVLISSASTTLMSSAVKPSTHTFGSSQQNFGTIGSKAGTPFQQSGLGGALQGGTLQGSALQGGPQPSVYIFDASQSMGLLNSQLVQRPGVQSSVIQAIQTPSSFYSSNGAGAPGGPTAPPGGPTGPQQAAAAGYFTASGSPLQAAVQQQAQPPLQTPTFGLQGFGSQSGPGTVGVQNYGSGINLTAQQVVAQTFRNNPATFLKSLQAGCTMPDVTRQQIKSPGSAHNSFGSSYFPNPSASVGTALNHCGGNSATSSQNGSISVSSGCSSANMNLNSGMNPNAVSSVQNPNQVSSPKSQNRKIGGQPVNPSNHRTGGYNPQVAGQMSSNGSLRNNMVIGMRSQLGMTCQNGLGSGPSQQRFSCPGPIQRPPSSQNTVAGGITSATSNPVHRPSRSHPHQSSSALHSAAAAAAVAAQQRTSNPSAQQAKLRADALSSSQGFFGRDGISL</sequence>
<feature type="region of interest" description="Disordered" evidence="1">
    <location>
        <begin position="1100"/>
        <end position="1159"/>
    </location>
</feature>
<organism evidence="2 3">
    <name type="scientific">Armadillidium nasatum</name>
    <dbReference type="NCBI Taxonomy" id="96803"/>
    <lineage>
        <taxon>Eukaryota</taxon>
        <taxon>Metazoa</taxon>
        <taxon>Ecdysozoa</taxon>
        <taxon>Arthropoda</taxon>
        <taxon>Crustacea</taxon>
        <taxon>Multicrustacea</taxon>
        <taxon>Malacostraca</taxon>
        <taxon>Eumalacostraca</taxon>
        <taxon>Peracarida</taxon>
        <taxon>Isopoda</taxon>
        <taxon>Oniscidea</taxon>
        <taxon>Crinocheta</taxon>
        <taxon>Armadillidiidae</taxon>
        <taxon>Armadillidium</taxon>
    </lineage>
</organism>
<evidence type="ECO:0000313" key="2">
    <source>
        <dbReference type="EMBL" id="KAB7495615.1"/>
    </source>
</evidence>
<comment type="caution">
    <text evidence="2">The sequence shown here is derived from an EMBL/GenBank/DDBJ whole genome shotgun (WGS) entry which is preliminary data.</text>
</comment>
<feature type="compositionally biased region" description="Polar residues" evidence="1">
    <location>
        <begin position="608"/>
        <end position="617"/>
    </location>
</feature>
<dbReference type="AlphaFoldDB" id="A0A5N5SNF6"/>
<feature type="region of interest" description="Disordered" evidence="1">
    <location>
        <begin position="1175"/>
        <end position="1263"/>
    </location>
</feature>
<feature type="compositionally biased region" description="Low complexity" evidence="1">
    <location>
        <begin position="1111"/>
        <end position="1123"/>
    </location>
</feature>
<feature type="compositionally biased region" description="Polar residues" evidence="1">
    <location>
        <begin position="341"/>
        <end position="350"/>
    </location>
</feature>
<evidence type="ECO:0000256" key="1">
    <source>
        <dbReference type="SAM" id="MobiDB-lite"/>
    </source>
</evidence>
<feature type="region of interest" description="Disordered" evidence="1">
    <location>
        <begin position="366"/>
        <end position="418"/>
    </location>
</feature>
<feature type="compositionally biased region" description="Polar residues" evidence="1">
    <location>
        <begin position="1175"/>
        <end position="1188"/>
    </location>
</feature>
<dbReference type="EMBL" id="SEYY01022347">
    <property type="protein sequence ID" value="KAB7495615.1"/>
    <property type="molecule type" value="Genomic_DNA"/>
</dbReference>
<evidence type="ECO:0008006" key="4">
    <source>
        <dbReference type="Google" id="ProtNLM"/>
    </source>
</evidence>
<dbReference type="OrthoDB" id="1939715at2759"/>
<protein>
    <recommendedName>
        <fullName evidence="4">Protein PRRC2A</fullName>
    </recommendedName>
</protein>
<feature type="compositionally biased region" description="Polar residues" evidence="1">
    <location>
        <begin position="1100"/>
        <end position="1110"/>
    </location>
</feature>